<evidence type="ECO:0000256" key="1">
    <source>
        <dbReference type="SAM" id="Coils"/>
    </source>
</evidence>
<dbReference type="SUPFAM" id="SSF50475">
    <property type="entry name" value="FMN-binding split barrel"/>
    <property type="match status" value="1"/>
</dbReference>
<sequence>MEQRRTTYADIAYGPHARARQAAVGADNRLVDPGSGPFTLDGRDRRQIREADMFYLATVTDSGWPYVQHKGGPAGFVHVLDDRTLAFPDFPGNLQFVTAGNLDRDGRVCLFFVNFPTRRRIKVFGHARVVEAADDPGLVARVRDLGRTSDREIRTEIERVIVVAVTDVDANCTRHIRPRWDRDDVEKRIDLYRAEIAELTARIAELEEGADSAFSRGNGTTP</sequence>
<dbReference type="Gene3D" id="2.30.110.10">
    <property type="entry name" value="Electron Transport, Fmn-binding Protein, Chain A"/>
    <property type="match status" value="1"/>
</dbReference>
<dbReference type="Pfam" id="PF01243">
    <property type="entry name" value="PNPOx_N"/>
    <property type="match status" value="1"/>
</dbReference>
<dbReference type="InterPro" id="IPR011576">
    <property type="entry name" value="Pyridox_Oxase_N"/>
</dbReference>
<keyword evidence="4" id="KW-1185">Reference proteome</keyword>
<name>A0A1X7JD20_9CORY</name>
<dbReference type="STRING" id="1610489.SAMN06295981_1501"/>
<evidence type="ECO:0000259" key="2">
    <source>
        <dbReference type="Pfam" id="PF01243"/>
    </source>
</evidence>
<proteinExistence type="predicted"/>
<dbReference type="PANTHER" id="PTHR42815:SF2">
    <property type="entry name" value="FAD-BINDING, PUTATIVE (AFU_ORTHOLOGUE AFUA_6G07600)-RELATED"/>
    <property type="match status" value="1"/>
</dbReference>
<dbReference type="OrthoDB" id="9786134at2"/>
<dbReference type="Proteomes" id="UP000193309">
    <property type="component" value="Unassembled WGS sequence"/>
</dbReference>
<reference evidence="4" key="1">
    <citation type="submission" date="2017-04" db="EMBL/GenBank/DDBJ databases">
        <authorList>
            <person name="Varghese N."/>
            <person name="Submissions S."/>
        </authorList>
    </citation>
    <scope>NUCLEOTIDE SEQUENCE [LARGE SCALE GENOMIC DNA]</scope>
    <source>
        <strain evidence="4">VDS</strain>
    </source>
</reference>
<feature type="coiled-coil region" evidence="1">
    <location>
        <begin position="182"/>
        <end position="216"/>
    </location>
</feature>
<dbReference type="EMBL" id="FXAR01000004">
    <property type="protein sequence ID" value="SMG25838.1"/>
    <property type="molecule type" value="Genomic_DNA"/>
</dbReference>
<dbReference type="RefSeq" id="WP_085549613.1">
    <property type="nucleotide sequence ID" value="NZ_FXAR01000004.1"/>
</dbReference>
<evidence type="ECO:0000313" key="4">
    <source>
        <dbReference type="Proteomes" id="UP000193309"/>
    </source>
</evidence>
<accession>A0A1X7JD20</accession>
<dbReference type="PANTHER" id="PTHR42815">
    <property type="entry name" value="FAD-BINDING, PUTATIVE (AFU_ORTHOLOGUE AFUA_6G07600)-RELATED"/>
    <property type="match status" value="1"/>
</dbReference>
<organism evidence="3 4">
    <name type="scientific">Corynebacterium pollutisoli</name>
    <dbReference type="NCBI Taxonomy" id="1610489"/>
    <lineage>
        <taxon>Bacteria</taxon>
        <taxon>Bacillati</taxon>
        <taxon>Actinomycetota</taxon>
        <taxon>Actinomycetes</taxon>
        <taxon>Mycobacteriales</taxon>
        <taxon>Corynebacteriaceae</taxon>
        <taxon>Corynebacterium</taxon>
    </lineage>
</organism>
<keyword evidence="1" id="KW-0175">Coiled coil</keyword>
<protein>
    <recommendedName>
        <fullName evidence="2">Pyridoxamine 5'-phosphate oxidase N-terminal domain-containing protein</fullName>
    </recommendedName>
</protein>
<evidence type="ECO:0000313" key="3">
    <source>
        <dbReference type="EMBL" id="SMG25838.1"/>
    </source>
</evidence>
<dbReference type="InterPro" id="IPR012349">
    <property type="entry name" value="Split_barrel_FMN-bd"/>
</dbReference>
<dbReference type="AlphaFoldDB" id="A0A1X7JD20"/>
<gene>
    <name evidence="3" type="ORF">SAMN06295981_1501</name>
</gene>
<feature type="domain" description="Pyridoxamine 5'-phosphate oxidase N-terminal" evidence="2">
    <location>
        <begin position="45"/>
        <end position="166"/>
    </location>
</feature>